<dbReference type="InterPro" id="IPR046485">
    <property type="entry name" value="DUF6578"/>
</dbReference>
<dbReference type="AlphaFoldDB" id="A0AB39S4C3"/>
<sequence length="188" mass="21223">MGRWWVWCDNVEIECCGTLFSVGDDVTWPLALEYEEDILDGGWSEQLSKIAAPVERVRDGDGMIQVLRADDGLVAALHCNPVDTSALPDPGEWGHRVGLLTVERHHGRWPETTGRVLSIALVHQGFVETGPDSRTYFADRRDRFLEPVTRSPARFGRDYDEIRTETGARRHRSHAGVLVELHLPDPRT</sequence>
<accession>A0AB39S4C3</accession>
<dbReference type="RefSeq" id="WP_369258253.1">
    <property type="nucleotide sequence ID" value="NZ_CP163440.1"/>
</dbReference>
<protein>
    <submittedName>
        <fullName evidence="1">DUF6578 domain-containing protein</fullName>
    </submittedName>
</protein>
<gene>
    <name evidence="1" type="ORF">AB5J50_14890</name>
</gene>
<proteinExistence type="predicted"/>
<name>A0AB39S4C3_9ACTN</name>
<evidence type="ECO:0000313" key="1">
    <source>
        <dbReference type="EMBL" id="XDQ61994.1"/>
    </source>
</evidence>
<dbReference type="EMBL" id="CP163440">
    <property type="protein sequence ID" value="XDQ61994.1"/>
    <property type="molecule type" value="Genomic_DNA"/>
</dbReference>
<reference evidence="1" key="1">
    <citation type="submission" date="2024-07" db="EMBL/GenBank/DDBJ databases">
        <authorList>
            <person name="Yu S.T."/>
        </authorList>
    </citation>
    <scope>NUCLEOTIDE SEQUENCE</scope>
    <source>
        <strain evidence="1">R35</strain>
    </source>
</reference>
<dbReference type="Pfam" id="PF20218">
    <property type="entry name" value="DUF6578"/>
    <property type="match status" value="1"/>
</dbReference>
<organism evidence="1">
    <name type="scientific">Streptomyces sp. R35</name>
    <dbReference type="NCBI Taxonomy" id="3238630"/>
    <lineage>
        <taxon>Bacteria</taxon>
        <taxon>Bacillati</taxon>
        <taxon>Actinomycetota</taxon>
        <taxon>Actinomycetes</taxon>
        <taxon>Kitasatosporales</taxon>
        <taxon>Streptomycetaceae</taxon>
        <taxon>Streptomyces</taxon>
    </lineage>
</organism>